<proteinExistence type="predicted"/>
<accession>A0AAF1D264</accession>
<dbReference type="Proteomes" id="UP000831479">
    <property type="component" value="Segment"/>
</dbReference>
<sequence>MTFLLDLVLEEKDVFIELARRMEPRQIKPLIDVINYKLTTLLKTKGDPRLSAYMFSITLDDTVYYYGGDEKQIVALHFALVDGIKSMYRQLSSSTL</sequence>
<name>A0AAF1D264_9BBAC</name>
<evidence type="ECO:0000313" key="1">
    <source>
        <dbReference type="EMBL" id="QBQ01586.1"/>
    </source>
</evidence>
<gene>
    <name evidence="1" type="ORF">HycuGV_00033</name>
</gene>
<dbReference type="EMBL" id="MH923363">
    <property type="protein sequence ID" value="QBQ01586.1"/>
    <property type="molecule type" value="Genomic_DNA"/>
</dbReference>
<reference evidence="1" key="1">
    <citation type="journal article" date="2019" name="Genomics">
        <title>Genome sequence analysis and organization of the Hyphantria cunea granulovirus (HycuGV-Hc1) from Turkey.</title>
        <authorList>
            <person name="Gencer D."/>
            <person name="Bayramoglu Z."/>
            <person name="Nalcacioglu R."/>
            <person name="Demirbag Z."/>
            <person name="Demir I."/>
        </authorList>
    </citation>
    <scope>NUCLEOTIDE SEQUENCE</scope>
    <source>
        <strain evidence="1">Hc1</strain>
    </source>
</reference>
<keyword evidence="2" id="KW-1185">Reference proteome</keyword>
<evidence type="ECO:0000313" key="2">
    <source>
        <dbReference type="Proteomes" id="UP000831479"/>
    </source>
</evidence>
<protein>
    <submittedName>
        <fullName evidence="1">SpltGVORF33-like protein</fullName>
    </submittedName>
</protein>
<organism evidence="1 2">
    <name type="scientific">Hyphantria cunea granulovirus</name>
    <dbReference type="NCBI Taxonomy" id="307448"/>
    <lineage>
        <taxon>Viruses</taxon>
        <taxon>Viruses incertae sedis</taxon>
        <taxon>Naldaviricetes</taxon>
        <taxon>Lefavirales</taxon>
        <taxon>Baculoviridae</taxon>
        <taxon>Betabaculovirus</taxon>
        <taxon>Betabaculovirus hycuneae</taxon>
    </lineage>
</organism>